<organism evidence="1 2">
    <name type="scientific">Stylosanthes scabra</name>
    <dbReference type="NCBI Taxonomy" id="79078"/>
    <lineage>
        <taxon>Eukaryota</taxon>
        <taxon>Viridiplantae</taxon>
        <taxon>Streptophyta</taxon>
        <taxon>Embryophyta</taxon>
        <taxon>Tracheophyta</taxon>
        <taxon>Spermatophyta</taxon>
        <taxon>Magnoliopsida</taxon>
        <taxon>eudicotyledons</taxon>
        <taxon>Gunneridae</taxon>
        <taxon>Pentapetalae</taxon>
        <taxon>rosids</taxon>
        <taxon>fabids</taxon>
        <taxon>Fabales</taxon>
        <taxon>Fabaceae</taxon>
        <taxon>Papilionoideae</taxon>
        <taxon>50 kb inversion clade</taxon>
        <taxon>dalbergioids sensu lato</taxon>
        <taxon>Dalbergieae</taxon>
        <taxon>Pterocarpus clade</taxon>
        <taxon>Stylosanthes</taxon>
    </lineage>
</organism>
<dbReference type="Proteomes" id="UP001341840">
    <property type="component" value="Unassembled WGS sequence"/>
</dbReference>
<name>A0ABU6VC41_9FABA</name>
<dbReference type="EMBL" id="JASCZI010151240">
    <property type="protein sequence ID" value="MED6171255.1"/>
    <property type="molecule type" value="Genomic_DNA"/>
</dbReference>
<sequence length="132" mass="15040">MMYLQKYLIHNTSEVLKVTKDLRYYPKEYVQQFMADAMSFVLRNAPEEQLKRGIGRIIAEAVKDPSTCNESAVAELLYNIMKGYSSRFHSKAEHVIQLLTSKAIYSIGDKAIKKKANFVTDDEANQGKLLST</sequence>
<keyword evidence="2" id="KW-1185">Reference proteome</keyword>
<accession>A0ABU6VC41</accession>
<gene>
    <name evidence="1" type="ORF">PIB30_039153</name>
</gene>
<comment type="caution">
    <text evidence="1">The sequence shown here is derived from an EMBL/GenBank/DDBJ whole genome shotgun (WGS) entry which is preliminary data.</text>
</comment>
<dbReference type="PANTHER" id="PTHR17695:SF11">
    <property type="entry name" value="SMALL SUBUNIT PROCESSOME COMPONENT 20 HOMOLOG"/>
    <property type="match status" value="1"/>
</dbReference>
<evidence type="ECO:0000313" key="1">
    <source>
        <dbReference type="EMBL" id="MED6171255.1"/>
    </source>
</evidence>
<dbReference type="PANTHER" id="PTHR17695">
    <property type="entry name" value="SMALL SUBUNIT PROCESSOME COMPONENT 20 HOMOLOG"/>
    <property type="match status" value="1"/>
</dbReference>
<proteinExistence type="predicted"/>
<dbReference type="InterPro" id="IPR052575">
    <property type="entry name" value="SSU_processome_comp_20"/>
</dbReference>
<reference evidence="1 2" key="1">
    <citation type="journal article" date="2023" name="Plants (Basel)">
        <title>Bridging the Gap: Combining Genomics and Transcriptomics Approaches to Understand Stylosanthes scabra, an Orphan Legume from the Brazilian Caatinga.</title>
        <authorList>
            <person name="Ferreira-Neto J.R.C."/>
            <person name="da Silva M.D."/>
            <person name="Binneck E."/>
            <person name="de Melo N.F."/>
            <person name="da Silva R.H."/>
            <person name="de Melo A.L.T.M."/>
            <person name="Pandolfi V."/>
            <person name="Bustamante F.O."/>
            <person name="Brasileiro-Vidal A.C."/>
            <person name="Benko-Iseppon A.M."/>
        </authorList>
    </citation>
    <scope>NUCLEOTIDE SEQUENCE [LARGE SCALE GENOMIC DNA]</scope>
    <source>
        <tissue evidence="1">Leaves</tissue>
    </source>
</reference>
<evidence type="ECO:0000313" key="2">
    <source>
        <dbReference type="Proteomes" id="UP001341840"/>
    </source>
</evidence>
<protein>
    <submittedName>
        <fullName evidence="1">Uncharacterized protein</fullName>
    </submittedName>
</protein>